<evidence type="ECO:0000313" key="1">
    <source>
        <dbReference type="EMBL" id="AKB67491.1"/>
    </source>
</evidence>
<organism evidence="1 2">
    <name type="scientific">Methanosarcina mazei LYC</name>
    <dbReference type="NCBI Taxonomy" id="1434114"/>
    <lineage>
        <taxon>Archaea</taxon>
        <taxon>Methanobacteriati</taxon>
        <taxon>Methanobacteriota</taxon>
        <taxon>Stenosarchaea group</taxon>
        <taxon>Methanomicrobia</taxon>
        <taxon>Methanosarcinales</taxon>
        <taxon>Methanosarcinaceae</taxon>
        <taxon>Methanosarcina</taxon>
    </lineage>
</organism>
<gene>
    <name evidence="1" type="ORF">MSMAL_0948</name>
</gene>
<dbReference type="AlphaFoldDB" id="A0A0E3LVR7"/>
<name>A0A0E3LVR7_METMZ</name>
<evidence type="ECO:0008006" key="3">
    <source>
        <dbReference type="Google" id="ProtNLM"/>
    </source>
</evidence>
<reference evidence="1 2" key="1">
    <citation type="submission" date="2014-07" db="EMBL/GenBank/DDBJ databases">
        <title>Methanogenic archaea and the global carbon cycle.</title>
        <authorList>
            <person name="Henriksen J.R."/>
            <person name="Luke J."/>
            <person name="Reinhart S."/>
            <person name="Benedict M.N."/>
            <person name="Youngblut N.D."/>
            <person name="Metcalf M.E."/>
            <person name="Whitaker R.J."/>
            <person name="Metcalf W.W."/>
        </authorList>
    </citation>
    <scope>NUCLEOTIDE SEQUENCE [LARGE SCALE GENOMIC DNA]</scope>
    <source>
        <strain evidence="1 2">LYC</strain>
    </source>
</reference>
<dbReference type="InterPro" id="IPR026453">
    <property type="entry name" value="PGF_pre_PGF"/>
</dbReference>
<dbReference type="NCBIfam" id="TIGR04213">
    <property type="entry name" value="PGF_pre_PGF"/>
    <property type="match status" value="1"/>
</dbReference>
<dbReference type="HOGENOM" id="CLU_075235_0_0_2"/>
<dbReference type="RefSeq" id="WP_080503016.1">
    <property type="nucleotide sequence ID" value="NZ_CP009513.1"/>
</dbReference>
<evidence type="ECO:0000313" key="2">
    <source>
        <dbReference type="Proteomes" id="UP000033063"/>
    </source>
</evidence>
<dbReference type="GeneID" id="24877125"/>
<dbReference type="Proteomes" id="UP000033063">
    <property type="component" value="Chromosome"/>
</dbReference>
<dbReference type="PATRIC" id="fig|1434114.4.peg.1170"/>
<proteinExistence type="predicted"/>
<accession>A0A0E3LVR7</accession>
<sequence>MKKYLSILLVSVLIFGAVLPCATAGAKAISSGDNSTIEDETTVVDVSDDTNENSVKKEDNIVADDSVVIDTTVISTDNDIYNSDDDYVYSDDDIITSVNTDDDIITANNSTVYDGNVVSSDDDIVITDSSQTNIQYIETTQINMDNSQTVTVDVKNDNSVVNNIYFESTKDSGKAKVVIEDLKDDTGLVEKPSGDVYKSFNIWIDSDNVNNIENAAVDFKVEKTWLKANGIDESSIVLNMYDNGKWVKVPITITGQDSTYVYFTAKVSEYSTFAITSKTITVNNTITSTSSDNDTEEKSGITRSEIIHILEMILAYLKGN</sequence>
<protein>
    <recommendedName>
        <fullName evidence="3">Cell surface protein</fullName>
    </recommendedName>
</protein>
<dbReference type="EMBL" id="CP009513">
    <property type="protein sequence ID" value="AKB67491.1"/>
    <property type="molecule type" value="Genomic_DNA"/>
</dbReference>